<keyword evidence="3 5" id="KW-0819">tRNA processing</keyword>
<dbReference type="EMBL" id="JBHSHC010000112">
    <property type="protein sequence ID" value="MFC4768833.1"/>
    <property type="molecule type" value="Genomic_DNA"/>
</dbReference>
<dbReference type="InterPro" id="IPR020103">
    <property type="entry name" value="PsdUridine_synth_cat_dom_sf"/>
</dbReference>
<dbReference type="Proteomes" id="UP001596002">
    <property type="component" value="Unassembled WGS sequence"/>
</dbReference>
<comment type="caution">
    <text evidence="8">The sequence shown here is derived from an EMBL/GenBank/DDBJ whole genome shotgun (WGS) entry which is preliminary data.</text>
</comment>
<dbReference type="InterPro" id="IPR014780">
    <property type="entry name" value="tRNA_psdUridine_synth_TruB"/>
</dbReference>
<dbReference type="RefSeq" id="WP_380026781.1">
    <property type="nucleotide sequence ID" value="NZ_JBHSHC010000112.1"/>
</dbReference>
<accession>A0ABV9Q4W2</accession>
<evidence type="ECO:0000259" key="6">
    <source>
        <dbReference type="Pfam" id="PF01509"/>
    </source>
</evidence>
<gene>
    <name evidence="5 8" type="primary">truB</name>
    <name evidence="8" type="ORF">ACFO8Q_15915</name>
</gene>
<dbReference type="InterPro" id="IPR032819">
    <property type="entry name" value="TruB_C"/>
</dbReference>
<sequence length="305" mass="34238">MNGIIVVNKPKGMTSHQVVGKVRRILGIKKIGHTGTLDPDVDGVLPLCIGSATRIAEYLLDQSKAYKGEVTFGFSTTTQDASGEVVEQVDQVFLTEEQVNLAFSRFHGEIEQIPPAFSALKVDGKRAYELARQGEQVVLAARKVTIYSIEILHMDLSTDYPRVQFRVECSKGTYIRTLCHDLGRELGVPSHMSRLTRIRSGPFTLEMSHTLEELERAKEEGEIGRYLLSASVAVEYLPVYSVSDKQERRVLNGMEMTFPLVETFALAVGDRIRIESRSGKLLAIYRVVRVEDQEVFTKPEKVFKE</sequence>
<dbReference type="NCBIfam" id="TIGR00431">
    <property type="entry name" value="TruB"/>
    <property type="match status" value="1"/>
</dbReference>
<proteinExistence type="inferred from homology"/>
<dbReference type="CDD" id="cd02573">
    <property type="entry name" value="PseudoU_synth_EcTruB"/>
    <property type="match status" value="1"/>
</dbReference>
<name>A0ABV9Q4W2_9BACL</name>
<dbReference type="Gene3D" id="3.30.2350.10">
    <property type="entry name" value="Pseudouridine synthase"/>
    <property type="match status" value="1"/>
</dbReference>
<reference evidence="9" key="1">
    <citation type="journal article" date="2019" name="Int. J. Syst. Evol. Microbiol.">
        <title>The Global Catalogue of Microorganisms (GCM) 10K type strain sequencing project: providing services to taxonomists for standard genome sequencing and annotation.</title>
        <authorList>
            <consortium name="The Broad Institute Genomics Platform"/>
            <consortium name="The Broad Institute Genome Sequencing Center for Infectious Disease"/>
            <person name="Wu L."/>
            <person name="Ma J."/>
        </authorList>
    </citation>
    <scope>NUCLEOTIDE SEQUENCE [LARGE SCALE GENOMIC DNA]</scope>
    <source>
        <strain evidence="9">WYCCWR 12678</strain>
    </source>
</reference>
<dbReference type="InterPro" id="IPR002501">
    <property type="entry name" value="PsdUridine_synth_N"/>
</dbReference>
<evidence type="ECO:0000256" key="4">
    <source>
        <dbReference type="ARBA" id="ARBA00023235"/>
    </source>
</evidence>
<feature type="domain" description="Pseudouridine synthase II N-terminal" evidence="6">
    <location>
        <begin position="23"/>
        <end position="175"/>
    </location>
</feature>
<protein>
    <recommendedName>
        <fullName evidence="5">tRNA pseudouridine synthase B</fullName>
        <ecNumber evidence="5">5.4.99.25</ecNumber>
    </recommendedName>
    <alternativeName>
        <fullName evidence="5">tRNA pseudouridine(55) synthase</fullName>
        <shortName evidence="5">Psi55 synthase</shortName>
    </alternativeName>
    <alternativeName>
        <fullName evidence="5">tRNA pseudouridylate synthase</fullName>
    </alternativeName>
    <alternativeName>
        <fullName evidence="5">tRNA-uridine isomerase</fullName>
    </alternativeName>
</protein>
<comment type="similarity">
    <text evidence="2 5">Belongs to the pseudouridine synthase TruB family. Type 1 subfamily.</text>
</comment>
<dbReference type="HAMAP" id="MF_01080">
    <property type="entry name" value="TruB_bact"/>
    <property type="match status" value="1"/>
</dbReference>
<dbReference type="PANTHER" id="PTHR13767">
    <property type="entry name" value="TRNA-PSEUDOURIDINE SYNTHASE"/>
    <property type="match status" value="1"/>
</dbReference>
<evidence type="ECO:0000256" key="2">
    <source>
        <dbReference type="ARBA" id="ARBA00005642"/>
    </source>
</evidence>
<dbReference type="PANTHER" id="PTHR13767:SF2">
    <property type="entry name" value="PSEUDOURIDYLATE SYNTHASE TRUB1"/>
    <property type="match status" value="1"/>
</dbReference>
<evidence type="ECO:0000256" key="5">
    <source>
        <dbReference type="HAMAP-Rule" id="MF_01080"/>
    </source>
</evidence>
<keyword evidence="9" id="KW-1185">Reference proteome</keyword>
<evidence type="ECO:0000313" key="9">
    <source>
        <dbReference type="Proteomes" id="UP001596002"/>
    </source>
</evidence>
<evidence type="ECO:0000259" key="7">
    <source>
        <dbReference type="Pfam" id="PF16198"/>
    </source>
</evidence>
<dbReference type="GO" id="GO:0160148">
    <property type="term" value="F:tRNA pseudouridine(55) synthase activity"/>
    <property type="evidence" value="ECO:0007669"/>
    <property type="project" value="UniProtKB-EC"/>
</dbReference>
<dbReference type="SUPFAM" id="SSF55120">
    <property type="entry name" value="Pseudouridine synthase"/>
    <property type="match status" value="1"/>
</dbReference>
<feature type="domain" description="tRNA pseudouridylate synthase B C-terminal" evidence="7">
    <location>
        <begin position="176"/>
        <end position="219"/>
    </location>
</feature>
<keyword evidence="4 5" id="KW-0413">Isomerase</keyword>
<organism evidence="8 9">
    <name type="scientific">Effusibacillus consociatus</name>
    <dbReference type="NCBI Taxonomy" id="1117041"/>
    <lineage>
        <taxon>Bacteria</taxon>
        <taxon>Bacillati</taxon>
        <taxon>Bacillota</taxon>
        <taxon>Bacilli</taxon>
        <taxon>Bacillales</taxon>
        <taxon>Alicyclobacillaceae</taxon>
        <taxon>Effusibacillus</taxon>
    </lineage>
</organism>
<evidence type="ECO:0000256" key="3">
    <source>
        <dbReference type="ARBA" id="ARBA00022694"/>
    </source>
</evidence>
<dbReference type="EC" id="5.4.99.25" evidence="5"/>
<dbReference type="Pfam" id="PF16198">
    <property type="entry name" value="TruB_C_2"/>
    <property type="match status" value="1"/>
</dbReference>
<feature type="active site" description="Nucleophile" evidence="5">
    <location>
        <position position="38"/>
    </location>
</feature>
<evidence type="ECO:0000313" key="8">
    <source>
        <dbReference type="EMBL" id="MFC4768833.1"/>
    </source>
</evidence>
<comment type="function">
    <text evidence="5">Responsible for synthesis of pseudouridine from uracil-55 in the psi GC loop of transfer RNAs.</text>
</comment>
<dbReference type="Pfam" id="PF01509">
    <property type="entry name" value="TruB_N"/>
    <property type="match status" value="1"/>
</dbReference>
<evidence type="ECO:0000256" key="1">
    <source>
        <dbReference type="ARBA" id="ARBA00000385"/>
    </source>
</evidence>
<comment type="catalytic activity">
    <reaction evidence="1 5">
        <text>uridine(55) in tRNA = pseudouridine(55) in tRNA</text>
        <dbReference type="Rhea" id="RHEA:42532"/>
        <dbReference type="Rhea" id="RHEA-COMP:10101"/>
        <dbReference type="Rhea" id="RHEA-COMP:10102"/>
        <dbReference type="ChEBI" id="CHEBI:65314"/>
        <dbReference type="ChEBI" id="CHEBI:65315"/>
        <dbReference type="EC" id="5.4.99.25"/>
    </reaction>
</comment>